<dbReference type="GO" id="GO:0003676">
    <property type="term" value="F:nucleic acid binding"/>
    <property type="evidence" value="ECO:0007669"/>
    <property type="project" value="InterPro"/>
</dbReference>
<sequence>MNALKLLWIDLETTGTDPYKNGICQMSGILDFNGEEIDRFNYNICPFPECEYTAEALKVNRLTEDQIRTFQPESEVFIQLNDKLKSHIQAYSKTDRYFIAGYNISFDKEFLFKFFNDRNKGILQFLVWGNPIDVMTLASQRLILDRPNLKNFQLTTVAKYMGIEVDESRLHDAMYDIELTRQLYYLILKREFRQDEAKFNLIQSLQTAQVNPVKEETAKRIIKYIDDVLDFGKYRNRTIAEVLSKDPQYIIWIDKNVARLTIEQSIIDKAQDAIDLQNINKKPNHIQYNNDTYLDDQIDSNPGLMSEGYDYTF</sequence>
<dbReference type="PANTHER" id="PTHR30231">
    <property type="entry name" value="DNA POLYMERASE III SUBUNIT EPSILON"/>
    <property type="match status" value="1"/>
</dbReference>
<keyword evidence="5" id="KW-0808">Transferase</keyword>
<dbReference type="Pfam" id="PF20600">
    <property type="entry name" value="ExoX-like_C"/>
    <property type="match status" value="1"/>
</dbReference>
<proteinExistence type="predicted"/>
<evidence type="ECO:0000259" key="4">
    <source>
        <dbReference type="SMART" id="SM00479"/>
    </source>
</evidence>
<dbReference type="EMBL" id="SNRY01003451">
    <property type="protein sequence ID" value="KAA6320930.1"/>
    <property type="molecule type" value="Genomic_DNA"/>
</dbReference>
<dbReference type="CDD" id="cd06127">
    <property type="entry name" value="DEDDh"/>
    <property type="match status" value="1"/>
</dbReference>
<dbReference type="GO" id="GO:0008408">
    <property type="term" value="F:3'-5' exonuclease activity"/>
    <property type="evidence" value="ECO:0007669"/>
    <property type="project" value="TreeGrafter"/>
</dbReference>
<dbReference type="PANTHER" id="PTHR30231:SF4">
    <property type="entry name" value="PROTEIN NEN2"/>
    <property type="match status" value="1"/>
</dbReference>
<organism evidence="5">
    <name type="scientific">termite gut metagenome</name>
    <dbReference type="NCBI Taxonomy" id="433724"/>
    <lineage>
        <taxon>unclassified sequences</taxon>
        <taxon>metagenomes</taxon>
        <taxon>organismal metagenomes</taxon>
    </lineage>
</organism>
<name>A0A5J4QIV1_9ZZZZ</name>
<gene>
    <name evidence="5" type="ORF">EZS27_029357</name>
</gene>
<keyword evidence="5" id="KW-0548">Nucleotidyltransferase</keyword>
<evidence type="ECO:0000256" key="3">
    <source>
        <dbReference type="ARBA" id="ARBA00022839"/>
    </source>
</evidence>
<dbReference type="AlphaFoldDB" id="A0A5J4QIV1"/>
<comment type="caution">
    <text evidence="5">The sequence shown here is derived from an EMBL/GenBank/DDBJ whole genome shotgun (WGS) entry which is preliminary data.</text>
</comment>
<keyword evidence="1" id="KW-0540">Nuclease</keyword>
<dbReference type="Gene3D" id="3.30.420.10">
    <property type="entry name" value="Ribonuclease H-like superfamily/Ribonuclease H"/>
    <property type="match status" value="1"/>
</dbReference>
<dbReference type="GO" id="GO:0003887">
    <property type="term" value="F:DNA-directed DNA polymerase activity"/>
    <property type="evidence" value="ECO:0007669"/>
    <property type="project" value="UniProtKB-EC"/>
</dbReference>
<dbReference type="SMART" id="SM00479">
    <property type="entry name" value="EXOIII"/>
    <property type="match status" value="1"/>
</dbReference>
<dbReference type="SUPFAM" id="SSF53098">
    <property type="entry name" value="Ribonuclease H-like"/>
    <property type="match status" value="1"/>
</dbReference>
<evidence type="ECO:0000256" key="1">
    <source>
        <dbReference type="ARBA" id="ARBA00022722"/>
    </source>
</evidence>
<dbReference type="InterPro" id="IPR013520">
    <property type="entry name" value="Ribonucl_H"/>
</dbReference>
<accession>A0A5J4QIV1</accession>
<dbReference type="Pfam" id="PF00929">
    <property type="entry name" value="RNase_T"/>
    <property type="match status" value="1"/>
</dbReference>
<dbReference type="InterPro" id="IPR012337">
    <property type="entry name" value="RNaseH-like_sf"/>
</dbReference>
<keyword evidence="3" id="KW-0269">Exonuclease</keyword>
<dbReference type="EC" id="2.7.7.7" evidence="5"/>
<evidence type="ECO:0000256" key="2">
    <source>
        <dbReference type="ARBA" id="ARBA00022801"/>
    </source>
</evidence>
<feature type="domain" description="Exonuclease" evidence="4">
    <location>
        <begin position="5"/>
        <end position="193"/>
    </location>
</feature>
<keyword evidence="2" id="KW-0378">Hydrolase</keyword>
<evidence type="ECO:0000313" key="5">
    <source>
        <dbReference type="EMBL" id="KAA6320930.1"/>
    </source>
</evidence>
<dbReference type="InterPro" id="IPR046768">
    <property type="entry name" value="ExoX-like_C"/>
</dbReference>
<protein>
    <submittedName>
        <fullName evidence="5">DNA polymerase III subunit epsilon</fullName>
        <ecNumber evidence="5">2.7.7.7</ecNumber>
    </submittedName>
</protein>
<reference evidence="5" key="1">
    <citation type="submission" date="2019-03" db="EMBL/GenBank/DDBJ databases">
        <title>Single cell metagenomics reveals metabolic interactions within the superorganism composed of flagellate Streblomastix strix and complex community of Bacteroidetes bacteria on its surface.</title>
        <authorList>
            <person name="Treitli S.C."/>
            <person name="Kolisko M."/>
            <person name="Husnik F."/>
            <person name="Keeling P."/>
            <person name="Hampl V."/>
        </authorList>
    </citation>
    <scope>NUCLEOTIDE SEQUENCE</scope>
    <source>
        <strain evidence="5">STM</strain>
    </source>
</reference>
<dbReference type="InterPro" id="IPR036397">
    <property type="entry name" value="RNaseH_sf"/>
</dbReference>